<feature type="compositionally biased region" description="Polar residues" evidence="1">
    <location>
        <begin position="772"/>
        <end position="794"/>
    </location>
</feature>
<dbReference type="InterPro" id="IPR006621">
    <property type="entry name" value="Nose-resist-to-fluoxetine_N"/>
</dbReference>
<dbReference type="Pfam" id="PF20146">
    <property type="entry name" value="NRF"/>
    <property type="match status" value="1"/>
</dbReference>
<protein>
    <recommendedName>
        <fullName evidence="4">Nose resistant-to-fluoxetine protein N-terminal domain-containing protein</fullName>
    </recommendedName>
</protein>
<evidence type="ECO:0000256" key="1">
    <source>
        <dbReference type="SAM" id="MobiDB-lite"/>
    </source>
</evidence>
<feature type="transmembrane region" description="Helical" evidence="2">
    <location>
        <begin position="586"/>
        <end position="604"/>
    </location>
</feature>
<dbReference type="InterPro" id="IPR052728">
    <property type="entry name" value="O2_lipid_transport_reg"/>
</dbReference>
<feature type="chain" id="PRO_5043587512" description="Nose resistant-to-fluoxetine protein N-terminal domain-containing protein" evidence="3">
    <location>
        <begin position="19"/>
        <end position="794"/>
    </location>
</feature>
<feature type="transmembrane region" description="Helical" evidence="2">
    <location>
        <begin position="361"/>
        <end position="382"/>
    </location>
</feature>
<feature type="transmembrane region" description="Helical" evidence="2">
    <location>
        <begin position="694"/>
        <end position="713"/>
    </location>
</feature>
<proteinExistence type="predicted"/>
<evidence type="ECO:0000256" key="3">
    <source>
        <dbReference type="SAM" id="SignalP"/>
    </source>
</evidence>
<dbReference type="AlphaFoldDB" id="A0AAW2HU07"/>
<dbReference type="Pfam" id="PF01757">
    <property type="entry name" value="Acyl_transf_3"/>
    <property type="match status" value="1"/>
</dbReference>
<dbReference type="PANTHER" id="PTHR11161:SF71">
    <property type="entry name" value="NOSE RESISTANT-TO-FLUOXETINE PROTEIN N-TERMINAL DOMAIN-CONTAINING PROTEIN"/>
    <property type="match status" value="1"/>
</dbReference>
<feature type="region of interest" description="Disordered" evidence="1">
    <location>
        <begin position="764"/>
        <end position="794"/>
    </location>
</feature>
<keyword evidence="3" id="KW-0732">Signal</keyword>
<evidence type="ECO:0000313" key="5">
    <source>
        <dbReference type="EMBL" id="KAL0272823.1"/>
    </source>
</evidence>
<feature type="transmembrane region" description="Helical" evidence="2">
    <location>
        <begin position="652"/>
        <end position="673"/>
    </location>
</feature>
<dbReference type="SMART" id="SM00703">
    <property type="entry name" value="NRF"/>
    <property type="match status" value="1"/>
</dbReference>
<comment type="caution">
    <text evidence="5">The sequence shown here is derived from an EMBL/GenBank/DDBJ whole genome shotgun (WGS) entry which is preliminary data.</text>
</comment>
<feature type="transmembrane region" description="Helical" evidence="2">
    <location>
        <begin position="509"/>
        <end position="529"/>
    </location>
</feature>
<keyword evidence="2" id="KW-0472">Membrane</keyword>
<dbReference type="EMBL" id="JARGDH010000003">
    <property type="protein sequence ID" value="KAL0272823.1"/>
    <property type="molecule type" value="Genomic_DNA"/>
</dbReference>
<evidence type="ECO:0000256" key="2">
    <source>
        <dbReference type="SAM" id="Phobius"/>
    </source>
</evidence>
<reference evidence="5" key="1">
    <citation type="journal article" date="2024" name="Gigascience">
        <title>Chromosome-level genome of the poultry shaft louse Menopon gallinae provides insight into the host-switching and adaptive evolution of parasitic lice.</title>
        <authorList>
            <person name="Xu Y."/>
            <person name="Ma L."/>
            <person name="Liu S."/>
            <person name="Liang Y."/>
            <person name="Liu Q."/>
            <person name="He Z."/>
            <person name="Tian L."/>
            <person name="Duan Y."/>
            <person name="Cai W."/>
            <person name="Li H."/>
            <person name="Song F."/>
        </authorList>
    </citation>
    <scope>NUCLEOTIDE SEQUENCE</scope>
    <source>
        <strain evidence="5">Cailab_2023a</strain>
    </source>
</reference>
<feature type="domain" description="Nose resistant-to-fluoxetine protein N-terminal" evidence="4">
    <location>
        <begin position="127"/>
        <end position="276"/>
    </location>
</feature>
<dbReference type="InterPro" id="IPR002656">
    <property type="entry name" value="Acyl_transf_3_dom"/>
</dbReference>
<keyword evidence="2" id="KW-0812">Transmembrane</keyword>
<feature type="transmembrane region" description="Helical" evidence="2">
    <location>
        <begin position="536"/>
        <end position="557"/>
    </location>
</feature>
<sequence length="794" mass="89337">MRLKGVCVVLILVVCGKAEENATGIVDNEEQNSTELADSFNFKPNSLSAEQLQRFRKFLSSKGFVIKNEDLESGGERRSQKFQRNVVGETMKDNYPDKLSDVTAEDILPLLPRNLSDLMPIVRELKNERCQRHVKYFLQELHHLKKWAVQMFDAGTKIPEGVLFGSSHHLGNFDECISVETDLPPRNGKVDTLKGQYCLATVFLSGKDKEDVVNAVYHMNDSAWNILKVPTTRRGYRKDVIRWSICVPAACSSTEVEEFLNYAALTSSIKGLQLSFEIPTNMCQVKRDLVLDEKDIFLGVVFLGFFVVIGFATAYDVMVARKIDDSSKGLKTKVLVSFSAYTNMMKLYAYTPSQYNLDSIFGIKAITMILILMGHAAAFLIGGPSMNSNYKEEAVLKVENGILLNNPLLVDTFLMVGAFLLCRLLLAELDKRKFINPLIVYVARIVRLTPAYAIVIGIYCTWFYKMDSGPLWEARVGLERERCLNSWWTNLLYINNYVNNDQLCMFQSWYLAVDTQFFFLAPLIIYPLWKWPIYGEISLFVATVVSVIVPFAVTYVGQLDPVLMMYSSEIVDLSSNPMYKSAYIKTHMRGMSYMIGLLLGYVIHRIQTSGMKIPKTVIWCGWIVAAVSSVSAMFTVSVFYNKPYDAFESATYASLHRVGWCIGIAWVIFVCVTGNAGKLNNFLTARGWVPISRLSYCAYLVNGLVELNTIGTLRHTRYLTNLDIAKETMSHIVLTYGLALFFSTVFEAPILSLESVLLKKATNTQKKKETTDGSTLSVESHSSAETTTTNSNGA</sequence>
<dbReference type="GO" id="GO:0016747">
    <property type="term" value="F:acyltransferase activity, transferring groups other than amino-acyl groups"/>
    <property type="evidence" value="ECO:0007669"/>
    <property type="project" value="InterPro"/>
</dbReference>
<name>A0AAW2HU07_9NEOP</name>
<organism evidence="5">
    <name type="scientific">Menopon gallinae</name>
    <name type="common">poultry shaft louse</name>
    <dbReference type="NCBI Taxonomy" id="328185"/>
    <lineage>
        <taxon>Eukaryota</taxon>
        <taxon>Metazoa</taxon>
        <taxon>Ecdysozoa</taxon>
        <taxon>Arthropoda</taxon>
        <taxon>Hexapoda</taxon>
        <taxon>Insecta</taxon>
        <taxon>Pterygota</taxon>
        <taxon>Neoptera</taxon>
        <taxon>Paraneoptera</taxon>
        <taxon>Psocodea</taxon>
        <taxon>Troctomorpha</taxon>
        <taxon>Phthiraptera</taxon>
        <taxon>Amblycera</taxon>
        <taxon>Menoponidae</taxon>
        <taxon>Menopon</taxon>
    </lineage>
</organism>
<feature type="transmembrane region" description="Helical" evidence="2">
    <location>
        <begin position="438"/>
        <end position="464"/>
    </location>
</feature>
<feature type="transmembrane region" description="Helical" evidence="2">
    <location>
        <begin position="616"/>
        <end position="640"/>
    </location>
</feature>
<feature type="transmembrane region" description="Helical" evidence="2">
    <location>
        <begin position="296"/>
        <end position="318"/>
    </location>
</feature>
<evidence type="ECO:0000259" key="4">
    <source>
        <dbReference type="SMART" id="SM00703"/>
    </source>
</evidence>
<feature type="signal peptide" evidence="3">
    <location>
        <begin position="1"/>
        <end position="18"/>
    </location>
</feature>
<keyword evidence="2" id="KW-1133">Transmembrane helix</keyword>
<feature type="transmembrane region" description="Helical" evidence="2">
    <location>
        <begin position="733"/>
        <end position="758"/>
    </location>
</feature>
<feature type="transmembrane region" description="Helical" evidence="2">
    <location>
        <begin position="402"/>
        <end position="426"/>
    </location>
</feature>
<dbReference type="PANTHER" id="PTHR11161">
    <property type="entry name" value="O-ACYLTRANSFERASE"/>
    <property type="match status" value="1"/>
</dbReference>
<gene>
    <name evidence="5" type="ORF">PYX00_005652</name>
</gene>
<accession>A0AAW2HU07</accession>